<evidence type="ECO:0000256" key="1">
    <source>
        <dbReference type="SAM" id="MobiDB-lite"/>
    </source>
</evidence>
<name>A0ABW1JY22_9NOCA</name>
<accession>A0ABW1JY22</accession>
<dbReference type="EMBL" id="JBHSQN010000014">
    <property type="protein sequence ID" value="MFC6013513.1"/>
    <property type="molecule type" value="Genomic_DNA"/>
</dbReference>
<evidence type="ECO:0000259" key="2">
    <source>
        <dbReference type="Pfam" id="PF04480"/>
    </source>
</evidence>
<gene>
    <name evidence="3" type="ORF">ACFP3H_20860</name>
</gene>
<keyword evidence="3" id="KW-0378">Hydrolase</keyword>
<keyword evidence="3" id="KW-0540">Nuclease</keyword>
<dbReference type="Pfam" id="PF04480">
    <property type="entry name" value="DUF559"/>
    <property type="match status" value="1"/>
</dbReference>
<reference evidence="4" key="1">
    <citation type="journal article" date="2019" name="Int. J. Syst. Evol. Microbiol.">
        <title>The Global Catalogue of Microorganisms (GCM) 10K type strain sequencing project: providing services to taxonomists for standard genome sequencing and annotation.</title>
        <authorList>
            <consortium name="The Broad Institute Genomics Platform"/>
            <consortium name="The Broad Institute Genome Sequencing Center for Infectious Disease"/>
            <person name="Wu L."/>
            <person name="Ma J."/>
        </authorList>
    </citation>
    <scope>NUCLEOTIDE SEQUENCE [LARGE SCALE GENOMIC DNA]</scope>
    <source>
        <strain evidence="4">CCUG 36956</strain>
    </source>
</reference>
<protein>
    <submittedName>
        <fullName evidence="3">Endonuclease domain-containing protein</fullName>
    </submittedName>
</protein>
<dbReference type="Proteomes" id="UP001596223">
    <property type="component" value="Unassembled WGS sequence"/>
</dbReference>
<comment type="caution">
    <text evidence="3">The sequence shown here is derived from an EMBL/GenBank/DDBJ whole genome shotgun (WGS) entry which is preliminary data.</text>
</comment>
<keyword evidence="3" id="KW-0255">Endonuclease</keyword>
<dbReference type="RefSeq" id="WP_378608540.1">
    <property type="nucleotide sequence ID" value="NZ_JBHSQN010000014.1"/>
</dbReference>
<feature type="region of interest" description="Disordered" evidence="1">
    <location>
        <begin position="1"/>
        <end position="29"/>
    </location>
</feature>
<dbReference type="Gene3D" id="3.40.960.10">
    <property type="entry name" value="VSR Endonuclease"/>
    <property type="match status" value="1"/>
</dbReference>
<dbReference type="GO" id="GO:0004519">
    <property type="term" value="F:endonuclease activity"/>
    <property type="evidence" value="ECO:0007669"/>
    <property type="project" value="UniProtKB-KW"/>
</dbReference>
<organism evidence="3 4">
    <name type="scientific">Nocardia lasii</name>
    <dbReference type="NCBI Taxonomy" id="1616107"/>
    <lineage>
        <taxon>Bacteria</taxon>
        <taxon>Bacillati</taxon>
        <taxon>Actinomycetota</taxon>
        <taxon>Actinomycetes</taxon>
        <taxon>Mycobacteriales</taxon>
        <taxon>Nocardiaceae</taxon>
        <taxon>Nocardia</taxon>
    </lineage>
</organism>
<keyword evidence="4" id="KW-1185">Reference proteome</keyword>
<sequence length="104" mass="11714">MGTQSHENATPPELSTAPELSTIAPTGLDGREFHSDAVVFRRDRRRQNWLVVRGWLVLRYAAQDVMHNLDQCADEVQRVVLARRKVAKTCSRLRFGPEIAASGE</sequence>
<dbReference type="InterPro" id="IPR007569">
    <property type="entry name" value="DUF559"/>
</dbReference>
<evidence type="ECO:0000313" key="3">
    <source>
        <dbReference type="EMBL" id="MFC6013513.1"/>
    </source>
</evidence>
<evidence type="ECO:0000313" key="4">
    <source>
        <dbReference type="Proteomes" id="UP001596223"/>
    </source>
</evidence>
<feature type="domain" description="DUF559" evidence="2">
    <location>
        <begin position="28"/>
        <end position="79"/>
    </location>
</feature>
<proteinExistence type="predicted"/>